<dbReference type="RefSeq" id="WP_343788399.1">
    <property type="nucleotide sequence ID" value="NZ_BAAAEU010000006.1"/>
</dbReference>
<evidence type="ECO:0000256" key="3">
    <source>
        <dbReference type="ARBA" id="ARBA00022763"/>
    </source>
</evidence>
<dbReference type="Gene3D" id="2.40.50.140">
    <property type="entry name" value="Nucleic acid-binding proteins"/>
    <property type="match status" value="1"/>
</dbReference>
<protein>
    <recommendedName>
        <fullName evidence="7">DNA ligase B</fullName>
        <ecNumber evidence="7">6.5.1.2</ecNumber>
    </recommendedName>
    <alternativeName>
        <fullName evidence="7">Polydeoxyribonucleotide synthase [NAD(+)] B</fullName>
    </alternativeName>
</protein>
<dbReference type="Proteomes" id="UP001501523">
    <property type="component" value="Unassembled WGS sequence"/>
</dbReference>
<comment type="catalytic activity">
    <reaction evidence="6 7">
        <text>NAD(+) + (deoxyribonucleotide)n-3'-hydroxyl + 5'-phospho-(deoxyribonucleotide)m = (deoxyribonucleotide)n+m + AMP + beta-nicotinamide D-nucleotide.</text>
        <dbReference type="EC" id="6.5.1.2"/>
    </reaction>
</comment>
<proteinExistence type="inferred from homology"/>
<keyword evidence="11" id="KW-1185">Reference proteome</keyword>
<evidence type="ECO:0000256" key="2">
    <source>
        <dbReference type="ARBA" id="ARBA00022705"/>
    </source>
</evidence>
<keyword evidence="8" id="KW-0732">Signal</keyword>
<evidence type="ECO:0000256" key="1">
    <source>
        <dbReference type="ARBA" id="ARBA00022598"/>
    </source>
</evidence>
<dbReference type="InterPro" id="IPR010994">
    <property type="entry name" value="RuvA_2-like"/>
</dbReference>
<feature type="chain" id="PRO_5046104690" description="DNA ligase B" evidence="8">
    <location>
        <begin position="19"/>
        <end position="528"/>
    </location>
</feature>
<keyword evidence="3 7" id="KW-0227">DNA damage</keyword>
<sequence>MRLLAALLLMVAALRAFAGECPVWAPEQAQRELGALDRQLQAWDLAYHRDGVSPIDDTLYDQARVRYAQWRKCYPRQAPADANPLQGARATARHPVAQTGLGKLPDAEALAAWMRVRGNADLWMQPKIDGVAVTLLYVDGALRQAISRGDGERGEDWTAKVWSIDAIPKRLAHAPPRVVLQGEIYWRLADHMQAAHGSVGARSKVVGALAREQIDADTARRIGLFVWDWPDGPVGMQDRLDGLRGFGFADAVAYTVAVDNIDEVRDWREHWFHASQAFAADGIVVRQGLRPLASAWGAKPPEWAVAWKYPLATALAEVTGVDFTIGRSGRITPVLELAPVLLDDRTVRRVSVGSLARWRKLDIRPGDQVAIALAGLTIPRLDSVVWRAQQRVPVAVPDPHSHDALSCWHPVPGCERQFLARLVWLGDKRGLALDGVGAGTWQRLIDAGLVEGLVDWLDLGRDDLAAVPGLGAVRADSLLARFAQARQQPHALWLRALGLREPINAAAVSDADVRALVEQLHRAGVAGF</sequence>
<evidence type="ECO:0000313" key="10">
    <source>
        <dbReference type="EMBL" id="GAA0711284.1"/>
    </source>
</evidence>
<dbReference type="Gene3D" id="3.30.470.30">
    <property type="entry name" value="DNA ligase/mRNA capping enzyme"/>
    <property type="match status" value="1"/>
</dbReference>
<evidence type="ECO:0000256" key="7">
    <source>
        <dbReference type="HAMAP-Rule" id="MF_01587"/>
    </source>
</evidence>
<organism evidence="10 11">
    <name type="scientific">Dokdonella soli</name>
    <dbReference type="NCBI Taxonomy" id="529810"/>
    <lineage>
        <taxon>Bacteria</taxon>
        <taxon>Pseudomonadati</taxon>
        <taxon>Pseudomonadota</taxon>
        <taxon>Gammaproteobacteria</taxon>
        <taxon>Lysobacterales</taxon>
        <taxon>Rhodanobacteraceae</taxon>
        <taxon>Dokdonella</taxon>
    </lineage>
</organism>
<dbReference type="PROSITE" id="PS01055">
    <property type="entry name" value="DNA_LIGASE_N1"/>
    <property type="match status" value="1"/>
</dbReference>
<dbReference type="SUPFAM" id="SSF50249">
    <property type="entry name" value="Nucleic acid-binding proteins"/>
    <property type="match status" value="1"/>
</dbReference>
<dbReference type="NCBIfam" id="NF005987">
    <property type="entry name" value="PRK08097.1"/>
    <property type="match status" value="1"/>
</dbReference>
<feature type="signal peptide" evidence="8">
    <location>
        <begin position="1"/>
        <end position="18"/>
    </location>
</feature>
<dbReference type="SUPFAM" id="SSF56091">
    <property type="entry name" value="DNA ligase/mRNA capping enzyme, catalytic domain"/>
    <property type="match status" value="1"/>
</dbReference>
<evidence type="ECO:0000259" key="9">
    <source>
        <dbReference type="SMART" id="SM00532"/>
    </source>
</evidence>
<evidence type="ECO:0000256" key="6">
    <source>
        <dbReference type="ARBA" id="ARBA00034005"/>
    </source>
</evidence>
<comment type="function">
    <text evidence="7">Catalyzes the formation of phosphodiester linkages between 5'-phosphoryl and 3'-hydroxyl groups in double-stranded DNA using NAD as a coenzyme and as the energy source for the reaction.</text>
</comment>
<dbReference type="InterPro" id="IPR033136">
    <property type="entry name" value="DNA_ligase_CS"/>
</dbReference>
<evidence type="ECO:0000256" key="4">
    <source>
        <dbReference type="ARBA" id="ARBA00023027"/>
    </source>
</evidence>
<dbReference type="EC" id="6.5.1.2" evidence="7"/>
<evidence type="ECO:0000313" key="11">
    <source>
        <dbReference type="Proteomes" id="UP001501523"/>
    </source>
</evidence>
<dbReference type="InterPro" id="IPR012340">
    <property type="entry name" value="NA-bd_OB-fold"/>
</dbReference>
<dbReference type="HAMAP" id="MF_01587">
    <property type="entry name" value="DNA_ligase_B"/>
    <property type="match status" value="1"/>
</dbReference>
<name>A0ABN1IEU0_9GAMM</name>
<evidence type="ECO:0000256" key="8">
    <source>
        <dbReference type="SAM" id="SignalP"/>
    </source>
</evidence>
<dbReference type="InterPro" id="IPR004150">
    <property type="entry name" value="NAD_DNA_ligase_OB"/>
</dbReference>
<dbReference type="InterPro" id="IPR020923">
    <property type="entry name" value="DNA_ligase_B"/>
</dbReference>
<dbReference type="Gene3D" id="1.10.150.20">
    <property type="entry name" value="5' to 3' exonuclease, C-terminal subdomain"/>
    <property type="match status" value="1"/>
</dbReference>
<dbReference type="PANTHER" id="PTHR47810">
    <property type="entry name" value="DNA LIGASE"/>
    <property type="match status" value="1"/>
</dbReference>
<keyword evidence="1 7" id="KW-0436">Ligase</keyword>
<dbReference type="GO" id="GO:0016874">
    <property type="term" value="F:ligase activity"/>
    <property type="evidence" value="ECO:0007669"/>
    <property type="project" value="UniProtKB-KW"/>
</dbReference>
<keyword evidence="2 7" id="KW-0235">DNA replication</keyword>
<dbReference type="InterPro" id="IPR018239">
    <property type="entry name" value="DNA_ligase_AS"/>
</dbReference>
<evidence type="ECO:0000256" key="5">
    <source>
        <dbReference type="ARBA" id="ARBA00023204"/>
    </source>
</evidence>
<accession>A0ABN1IEU0</accession>
<dbReference type="InterPro" id="IPR050326">
    <property type="entry name" value="NAD_dep_DNA_ligaseB"/>
</dbReference>
<gene>
    <name evidence="7 10" type="primary">ligB</name>
    <name evidence="10" type="ORF">GCM10009105_13120</name>
</gene>
<dbReference type="Pfam" id="PF01653">
    <property type="entry name" value="DNA_ligase_aden"/>
    <property type="match status" value="1"/>
</dbReference>
<comment type="similarity">
    <text evidence="7">Belongs to the NAD-dependent DNA ligase family. LigB subfamily.</text>
</comment>
<dbReference type="InterPro" id="IPR013840">
    <property type="entry name" value="DNAligase_N"/>
</dbReference>
<keyword evidence="4 7" id="KW-0520">NAD</keyword>
<dbReference type="PANTHER" id="PTHR47810:SF1">
    <property type="entry name" value="DNA LIGASE B"/>
    <property type="match status" value="1"/>
</dbReference>
<feature type="active site" description="N6-AMP-lysine intermediate" evidence="7">
    <location>
        <position position="127"/>
    </location>
</feature>
<dbReference type="PROSITE" id="PS01056">
    <property type="entry name" value="DNA_LIGASE_N2"/>
    <property type="match status" value="1"/>
</dbReference>
<comment type="caution">
    <text evidence="10">The sequence shown here is derived from an EMBL/GenBank/DDBJ whole genome shotgun (WGS) entry which is preliminary data.</text>
</comment>
<keyword evidence="5 7" id="KW-0234">DNA repair</keyword>
<dbReference type="Pfam" id="PF03120">
    <property type="entry name" value="OB_DNA_ligase"/>
    <property type="match status" value="1"/>
</dbReference>
<feature type="domain" description="NAD-dependent DNA ligase N-terminal" evidence="9">
    <location>
        <begin position="28"/>
        <end position="430"/>
    </location>
</feature>
<dbReference type="SUPFAM" id="SSF47781">
    <property type="entry name" value="RuvA domain 2-like"/>
    <property type="match status" value="1"/>
</dbReference>
<dbReference type="SMART" id="SM00532">
    <property type="entry name" value="LIGANc"/>
    <property type="match status" value="1"/>
</dbReference>
<dbReference type="InterPro" id="IPR013839">
    <property type="entry name" value="DNAligase_adenylation"/>
</dbReference>
<reference evidence="10 11" key="1">
    <citation type="journal article" date="2019" name="Int. J. Syst. Evol. Microbiol.">
        <title>The Global Catalogue of Microorganisms (GCM) 10K type strain sequencing project: providing services to taxonomists for standard genome sequencing and annotation.</title>
        <authorList>
            <consortium name="The Broad Institute Genomics Platform"/>
            <consortium name="The Broad Institute Genome Sequencing Center for Infectious Disease"/>
            <person name="Wu L."/>
            <person name="Ma J."/>
        </authorList>
    </citation>
    <scope>NUCLEOTIDE SEQUENCE [LARGE SCALE GENOMIC DNA]</scope>
    <source>
        <strain evidence="10 11">JCM 15421</strain>
    </source>
</reference>
<dbReference type="EMBL" id="BAAAEU010000006">
    <property type="protein sequence ID" value="GAA0711284.1"/>
    <property type="molecule type" value="Genomic_DNA"/>
</dbReference>